<dbReference type="EMBL" id="BOVK01000024">
    <property type="protein sequence ID" value="GIQ69143.1"/>
    <property type="molecule type" value="Genomic_DNA"/>
</dbReference>
<evidence type="ECO:0000256" key="4">
    <source>
        <dbReference type="ARBA" id="ARBA00022692"/>
    </source>
</evidence>
<dbReference type="GO" id="GO:0005886">
    <property type="term" value="C:plasma membrane"/>
    <property type="evidence" value="ECO:0007669"/>
    <property type="project" value="UniProtKB-SubCell"/>
</dbReference>
<comment type="similarity">
    <text evidence="7">Belongs to the binding-protein-dependent transport system permease family.</text>
</comment>
<dbReference type="Pfam" id="PF00528">
    <property type="entry name" value="BPD_transp_1"/>
    <property type="match status" value="1"/>
</dbReference>
<dbReference type="RefSeq" id="WP_213411948.1">
    <property type="nucleotide sequence ID" value="NZ_BOVK01000024.1"/>
</dbReference>
<dbReference type="Gene3D" id="1.10.3720.10">
    <property type="entry name" value="MetI-like"/>
    <property type="match status" value="1"/>
</dbReference>
<keyword evidence="4 7" id="KW-0812">Transmembrane</keyword>
<keyword evidence="2 7" id="KW-0813">Transport</keyword>
<gene>
    <name evidence="9" type="ORF">XYCOK13_19670</name>
</gene>
<comment type="subcellular location">
    <subcellularLocation>
        <location evidence="1 7">Cell membrane</location>
        <topology evidence="1 7">Multi-pass membrane protein</topology>
    </subcellularLocation>
</comment>
<evidence type="ECO:0000256" key="5">
    <source>
        <dbReference type="ARBA" id="ARBA00022989"/>
    </source>
</evidence>
<evidence type="ECO:0000256" key="3">
    <source>
        <dbReference type="ARBA" id="ARBA00022475"/>
    </source>
</evidence>
<feature type="domain" description="ABC transmembrane type-1" evidence="8">
    <location>
        <begin position="89"/>
        <end position="282"/>
    </location>
</feature>
<evidence type="ECO:0000256" key="6">
    <source>
        <dbReference type="ARBA" id="ARBA00023136"/>
    </source>
</evidence>
<dbReference type="Proteomes" id="UP000677918">
    <property type="component" value="Unassembled WGS sequence"/>
</dbReference>
<dbReference type="AlphaFoldDB" id="A0A8J4H5P1"/>
<dbReference type="GO" id="GO:0055085">
    <property type="term" value="P:transmembrane transport"/>
    <property type="evidence" value="ECO:0007669"/>
    <property type="project" value="InterPro"/>
</dbReference>
<evidence type="ECO:0000256" key="2">
    <source>
        <dbReference type="ARBA" id="ARBA00022448"/>
    </source>
</evidence>
<evidence type="ECO:0000313" key="10">
    <source>
        <dbReference type="Proteomes" id="UP000677918"/>
    </source>
</evidence>
<comment type="caution">
    <text evidence="9">The sequence shown here is derived from an EMBL/GenBank/DDBJ whole genome shotgun (WGS) entry which is preliminary data.</text>
</comment>
<keyword evidence="3" id="KW-1003">Cell membrane</keyword>
<evidence type="ECO:0000256" key="1">
    <source>
        <dbReference type="ARBA" id="ARBA00004651"/>
    </source>
</evidence>
<dbReference type="PANTHER" id="PTHR30043">
    <property type="entry name" value="PHOSPHONATES TRANSPORT SYSTEM PERMEASE PROTEIN"/>
    <property type="match status" value="1"/>
</dbReference>
<sequence>MQPIQPATPDARKPGRRFGFVRFSVYLALVLAAASWAYIFVGEQASLAALFSAKNLHYAVQFLKGMAGIGEASPAFLDIESWKRALALTYQTLQMSLMAIGFATIGMLLTVIPASRVYAGGSESAARRWYNRAAYGLVRAMYVVSRSVPELIWAMMIIFFFKPGLLPGAIALALHNFGILGKLCAEVIEDLDMRPIRNLASSGASKAQILVYGIIPAVLPRFLTYILYRWEVIIRTTIVVGFVGAGGLGLEFKLSMSWFHYTELTLYLMCYLLLVFAVDLISAGLRKWMQ</sequence>
<protein>
    <recommendedName>
        <fullName evidence="8">ABC transmembrane type-1 domain-containing protein</fullName>
    </recommendedName>
</protein>
<keyword evidence="5 7" id="KW-1133">Transmembrane helix</keyword>
<evidence type="ECO:0000256" key="7">
    <source>
        <dbReference type="RuleBase" id="RU363032"/>
    </source>
</evidence>
<dbReference type="InterPro" id="IPR000515">
    <property type="entry name" value="MetI-like"/>
</dbReference>
<feature type="transmembrane region" description="Helical" evidence="7">
    <location>
        <begin position="97"/>
        <end position="119"/>
    </location>
</feature>
<dbReference type="PANTHER" id="PTHR30043:SF1">
    <property type="entry name" value="ABC TRANSPORT SYSTEM PERMEASE PROTEIN P69"/>
    <property type="match status" value="1"/>
</dbReference>
<accession>A0A8J4H5P1</accession>
<organism evidence="9 10">
    <name type="scientific">Xylanibacillus composti</name>
    <dbReference type="NCBI Taxonomy" id="1572762"/>
    <lineage>
        <taxon>Bacteria</taxon>
        <taxon>Bacillati</taxon>
        <taxon>Bacillota</taxon>
        <taxon>Bacilli</taxon>
        <taxon>Bacillales</taxon>
        <taxon>Paenibacillaceae</taxon>
        <taxon>Xylanibacillus</taxon>
    </lineage>
</organism>
<proteinExistence type="inferred from homology"/>
<dbReference type="SUPFAM" id="SSF161098">
    <property type="entry name" value="MetI-like"/>
    <property type="match status" value="1"/>
</dbReference>
<reference evidence="9" key="1">
    <citation type="submission" date="2021-04" db="EMBL/GenBank/DDBJ databases">
        <title>Draft genome sequence of Xylanibacillus composti strain K13.</title>
        <authorList>
            <person name="Uke A."/>
            <person name="Chhe C."/>
            <person name="Baramee S."/>
            <person name="Kosugi A."/>
        </authorList>
    </citation>
    <scope>NUCLEOTIDE SEQUENCE</scope>
    <source>
        <strain evidence="9">K13</strain>
    </source>
</reference>
<name>A0A8J4H5P1_9BACL</name>
<feature type="transmembrane region" description="Helical" evidence="7">
    <location>
        <begin position="233"/>
        <end position="252"/>
    </location>
</feature>
<feature type="transmembrane region" description="Helical" evidence="7">
    <location>
        <begin position="209"/>
        <end position="227"/>
    </location>
</feature>
<feature type="transmembrane region" description="Helical" evidence="7">
    <location>
        <begin position="20"/>
        <end position="41"/>
    </location>
</feature>
<evidence type="ECO:0000313" key="9">
    <source>
        <dbReference type="EMBL" id="GIQ69143.1"/>
    </source>
</evidence>
<keyword evidence="10" id="KW-1185">Reference proteome</keyword>
<dbReference type="CDD" id="cd06261">
    <property type="entry name" value="TM_PBP2"/>
    <property type="match status" value="1"/>
</dbReference>
<evidence type="ECO:0000259" key="8">
    <source>
        <dbReference type="PROSITE" id="PS50928"/>
    </source>
</evidence>
<keyword evidence="6 7" id="KW-0472">Membrane</keyword>
<dbReference type="PROSITE" id="PS50928">
    <property type="entry name" value="ABC_TM1"/>
    <property type="match status" value="1"/>
</dbReference>
<dbReference type="InterPro" id="IPR035906">
    <property type="entry name" value="MetI-like_sf"/>
</dbReference>
<feature type="transmembrane region" description="Helical" evidence="7">
    <location>
        <begin position="264"/>
        <end position="285"/>
    </location>
</feature>